<comment type="similarity">
    <text evidence="1">In the C-terminal section; belongs to the class-I pyridoxal-phosphate-dependent aminotransferase family.</text>
</comment>
<dbReference type="Gene3D" id="3.90.1150.10">
    <property type="entry name" value="Aspartate Aminotransferase, domain 1"/>
    <property type="match status" value="1"/>
</dbReference>
<dbReference type="GO" id="GO:0008483">
    <property type="term" value="F:transaminase activity"/>
    <property type="evidence" value="ECO:0007669"/>
    <property type="project" value="UniProtKB-KW"/>
</dbReference>
<evidence type="ECO:0000256" key="5">
    <source>
        <dbReference type="ARBA" id="ARBA00023125"/>
    </source>
</evidence>
<evidence type="ECO:0000256" key="1">
    <source>
        <dbReference type="ARBA" id="ARBA00005384"/>
    </source>
</evidence>
<protein>
    <submittedName>
        <fullName evidence="8">GntR family transcriptional regulator</fullName>
    </submittedName>
</protein>
<dbReference type="Proteomes" id="UP000051679">
    <property type="component" value="Unassembled WGS sequence"/>
</dbReference>
<name>A0A0R1ZHN7_9LACO</name>
<comment type="caution">
    <text evidence="8">The sequence shown here is derived from an EMBL/GenBank/DDBJ whole genome shotgun (WGS) entry which is preliminary data.</text>
</comment>
<dbReference type="GO" id="GO:0030170">
    <property type="term" value="F:pyridoxal phosphate binding"/>
    <property type="evidence" value="ECO:0007669"/>
    <property type="project" value="InterPro"/>
</dbReference>
<dbReference type="SMART" id="SM00345">
    <property type="entry name" value="HTH_GNTR"/>
    <property type="match status" value="1"/>
</dbReference>
<dbReference type="InterPro" id="IPR051446">
    <property type="entry name" value="HTH_trans_reg/aminotransferase"/>
</dbReference>
<gene>
    <name evidence="8" type="ORF">FC18_GL000237</name>
</gene>
<evidence type="ECO:0000256" key="4">
    <source>
        <dbReference type="ARBA" id="ARBA00023015"/>
    </source>
</evidence>
<dbReference type="SUPFAM" id="SSF46785">
    <property type="entry name" value="Winged helix' DNA-binding domain"/>
    <property type="match status" value="1"/>
</dbReference>
<dbReference type="Gene3D" id="1.10.10.10">
    <property type="entry name" value="Winged helix-like DNA-binding domain superfamily/Winged helix DNA-binding domain"/>
    <property type="match status" value="1"/>
</dbReference>
<evidence type="ECO:0000313" key="8">
    <source>
        <dbReference type="EMBL" id="KRM54433.1"/>
    </source>
</evidence>
<dbReference type="PANTHER" id="PTHR46577">
    <property type="entry name" value="HTH-TYPE TRANSCRIPTIONAL REGULATORY PROTEIN GABR"/>
    <property type="match status" value="1"/>
</dbReference>
<feature type="domain" description="HTH gntR-type" evidence="7">
    <location>
        <begin position="48"/>
        <end position="116"/>
    </location>
</feature>
<organism evidence="8 9">
    <name type="scientific">Lacticaseibacillus sharpeae JCM 1186 = DSM 20505</name>
    <dbReference type="NCBI Taxonomy" id="1291052"/>
    <lineage>
        <taxon>Bacteria</taxon>
        <taxon>Bacillati</taxon>
        <taxon>Bacillota</taxon>
        <taxon>Bacilli</taxon>
        <taxon>Lactobacillales</taxon>
        <taxon>Lactobacillaceae</taxon>
        <taxon>Lacticaseibacillus</taxon>
    </lineage>
</organism>
<sequence length="494" mass="54005">MYAVQLAIVVTRETKASGAGTLEEKTMSINSFDNYQLTWRPDKRALKRPVYVALVTAMKDAIEKGELLPGTKLPPQRELADFLDVNLSTITKAYKLSEERGLTFGVVGKGTFVAQNATESIIIAKTASADVIDLGLVSAFDACNKMMVPVIQAVAGQSNLPELLNYDAPTGLPAHKRAGRMYLERFGITDVKDENMAIVSGGQNAVTVTLLGLFRPGDRIAVDFFTYANFIEIAKMARLKLVPILGDDEGMLADDLAAAASQGLAGVYLMPEGANPTGVRISGARREALAQVVRDNNLILIEDDYEGFLKLGLTPLPKMYTLAPEHCVYLCSMTKPLAVGLRIAYIVFAPQYRSQLMDALMNINMKTSAIDSEFVARAIIDGTAQRISQAKINLVEQSNAAFDEIFPEPEASAVDNRQLFRWVEIHDTGMTGREVEQHGLNNGLRFYHSDRFLVGAESAKKYIRVSLSSASTMNELTTGLTRLRQLLIAGGYYG</sequence>
<evidence type="ECO:0000256" key="6">
    <source>
        <dbReference type="ARBA" id="ARBA00023163"/>
    </source>
</evidence>
<dbReference type="CDD" id="cd00609">
    <property type="entry name" value="AAT_like"/>
    <property type="match status" value="1"/>
</dbReference>
<dbReference type="Gene3D" id="3.40.640.10">
    <property type="entry name" value="Type I PLP-dependent aspartate aminotransferase-like (Major domain)"/>
    <property type="match status" value="1"/>
</dbReference>
<dbReference type="InterPro" id="IPR015421">
    <property type="entry name" value="PyrdxlP-dep_Trfase_major"/>
</dbReference>
<dbReference type="Pfam" id="PF00155">
    <property type="entry name" value="Aminotran_1_2"/>
    <property type="match status" value="1"/>
</dbReference>
<accession>A0A0R1ZHN7</accession>
<keyword evidence="6" id="KW-0804">Transcription</keyword>
<keyword evidence="9" id="KW-1185">Reference proteome</keyword>
<keyword evidence="4" id="KW-0805">Transcription regulation</keyword>
<dbReference type="InterPro" id="IPR004839">
    <property type="entry name" value="Aminotransferase_I/II_large"/>
</dbReference>
<dbReference type="PATRIC" id="fig|1291052.5.peg.246"/>
<keyword evidence="5" id="KW-0238">DNA-binding</keyword>
<dbReference type="InterPro" id="IPR036390">
    <property type="entry name" value="WH_DNA-bd_sf"/>
</dbReference>
<keyword evidence="3" id="KW-0663">Pyridoxal phosphate</keyword>
<dbReference type="PANTHER" id="PTHR46577:SF1">
    <property type="entry name" value="HTH-TYPE TRANSCRIPTIONAL REGULATORY PROTEIN GABR"/>
    <property type="match status" value="1"/>
</dbReference>
<dbReference type="Pfam" id="PF00392">
    <property type="entry name" value="GntR"/>
    <property type="match status" value="1"/>
</dbReference>
<evidence type="ECO:0000256" key="3">
    <source>
        <dbReference type="ARBA" id="ARBA00022898"/>
    </source>
</evidence>
<proteinExistence type="inferred from homology"/>
<dbReference type="InterPro" id="IPR015422">
    <property type="entry name" value="PyrdxlP-dep_Trfase_small"/>
</dbReference>
<dbReference type="InterPro" id="IPR036388">
    <property type="entry name" value="WH-like_DNA-bd_sf"/>
</dbReference>
<dbReference type="GO" id="GO:0003677">
    <property type="term" value="F:DNA binding"/>
    <property type="evidence" value="ECO:0007669"/>
    <property type="project" value="UniProtKB-KW"/>
</dbReference>
<dbReference type="AlphaFoldDB" id="A0A0R1ZHN7"/>
<dbReference type="GO" id="GO:0003700">
    <property type="term" value="F:DNA-binding transcription factor activity"/>
    <property type="evidence" value="ECO:0007669"/>
    <property type="project" value="InterPro"/>
</dbReference>
<reference evidence="8 9" key="1">
    <citation type="journal article" date="2015" name="Genome Announc.">
        <title>Expanding the biotechnology potential of lactobacilli through comparative genomics of 213 strains and associated genera.</title>
        <authorList>
            <person name="Sun Z."/>
            <person name="Harris H.M."/>
            <person name="McCann A."/>
            <person name="Guo C."/>
            <person name="Argimon S."/>
            <person name="Zhang W."/>
            <person name="Yang X."/>
            <person name="Jeffery I.B."/>
            <person name="Cooney J.C."/>
            <person name="Kagawa T.F."/>
            <person name="Liu W."/>
            <person name="Song Y."/>
            <person name="Salvetti E."/>
            <person name="Wrobel A."/>
            <person name="Rasinkangas P."/>
            <person name="Parkhill J."/>
            <person name="Rea M.C."/>
            <person name="O'Sullivan O."/>
            <person name="Ritari J."/>
            <person name="Douillard F.P."/>
            <person name="Paul Ross R."/>
            <person name="Yang R."/>
            <person name="Briner A.E."/>
            <person name="Felis G.E."/>
            <person name="de Vos W.M."/>
            <person name="Barrangou R."/>
            <person name="Klaenhammer T.R."/>
            <person name="Caufield P.W."/>
            <person name="Cui Y."/>
            <person name="Zhang H."/>
            <person name="O'Toole P.W."/>
        </authorList>
    </citation>
    <scope>NUCLEOTIDE SEQUENCE [LARGE SCALE GENOMIC DNA]</scope>
    <source>
        <strain evidence="8 9">DSM 20505</strain>
    </source>
</reference>
<evidence type="ECO:0000313" key="9">
    <source>
        <dbReference type="Proteomes" id="UP000051679"/>
    </source>
</evidence>
<dbReference type="STRING" id="1291052.FC18_GL000237"/>
<dbReference type="InterPro" id="IPR000524">
    <property type="entry name" value="Tscrpt_reg_HTH_GntR"/>
</dbReference>
<dbReference type="CDD" id="cd07377">
    <property type="entry name" value="WHTH_GntR"/>
    <property type="match status" value="1"/>
</dbReference>
<dbReference type="SUPFAM" id="SSF53383">
    <property type="entry name" value="PLP-dependent transferases"/>
    <property type="match status" value="1"/>
</dbReference>
<keyword evidence="2" id="KW-0032">Aminotransferase</keyword>
<dbReference type="InterPro" id="IPR015424">
    <property type="entry name" value="PyrdxlP-dep_Trfase"/>
</dbReference>
<keyword evidence="2" id="KW-0808">Transferase</keyword>
<evidence type="ECO:0000256" key="2">
    <source>
        <dbReference type="ARBA" id="ARBA00022576"/>
    </source>
</evidence>
<dbReference type="EMBL" id="AYYO01000055">
    <property type="protein sequence ID" value="KRM54433.1"/>
    <property type="molecule type" value="Genomic_DNA"/>
</dbReference>
<dbReference type="PROSITE" id="PS50949">
    <property type="entry name" value="HTH_GNTR"/>
    <property type="match status" value="1"/>
</dbReference>
<evidence type="ECO:0000259" key="7">
    <source>
        <dbReference type="PROSITE" id="PS50949"/>
    </source>
</evidence>